<evidence type="ECO:0000256" key="1">
    <source>
        <dbReference type="ARBA" id="ARBA00005422"/>
    </source>
</evidence>
<dbReference type="Proteomes" id="UP001140217">
    <property type="component" value="Unassembled WGS sequence"/>
</dbReference>
<dbReference type="Gene3D" id="3.30.780.10">
    <property type="entry name" value="SUI1-like domain"/>
    <property type="match status" value="1"/>
</dbReference>
<dbReference type="PANTHER" id="PTHR10388">
    <property type="entry name" value="EUKARYOTIC TRANSLATION INITIATION FACTOR SUI1"/>
    <property type="match status" value="1"/>
</dbReference>
<dbReference type="InterPro" id="IPR001950">
    <property type="entry name" value="SUI1"/>
</dbReference>
<dbReference type="AlphaFoldDB" id="A0A9W8LNB4"/>
<dbReference type="OrthoDB" id="10248435at2759"/>
<keyword evidence="6" id="KW-0396">Initiation factor</keyword>
<keyword evidence="2" id="KW-0648">Protein biosynthesis</keyword>
<dbReference type="PROSITE" id="PS50296">
    <property type="entry name" value="SUI1"/>
    <property type="match status" value="1"/>
</dbReference>
<feature type="chain" id="PRO_5040756477" evidence="4">
    <location>
        <begin position="24"/>
        <end position="206"/>
    </location>
</feature>
<evidence type="ECO:0000313" key="7">
    <source>
        <dbReference type="Proteomes" id="UP001140217"/>
    </source>
</evidence>
<proteinExistence type="inferred from homology"/>
<keyword evidence="7" id="KW-1185">Reference proteome</keyword>
<feature type="domain" description="SUI1" evidence="5">
    <location>
        <begin position="124"/>
        <end position="194"/>
    </location>
</feature>
<protein>
    <submittedName>
        <fullName evidence="6">Eukaryotic translation initiation factor eIF-1</fullName>
    </submittedName>
</protein>
<comment type="similarity">
    <text evidence="1">Belongs to the SUI1 family.</text>
</comment>
<feature type="region of interest" description="Disordered" evidence="3">
    <location>
        <begin position="64"/>
        <end position="97"/>
    </location>
</feature>
<evidence type="ECO:0000256" key="4">
    <source>
        <dbReference type="SAM" id="SignalP"/>
    </source>
</evidence>
<gene>
    <name evidence="6" type="primary">SUI1_1</name>
    <name evidence="6" type="ORF">H4R18_000265</name>
</gene>
<evidence type="ECO:0000259" key="5">
    <source>
        <dbReference type="PROSITE" id="PS50296"/>
    </source>
</evidence>
<dbReference type="SUPFAM" id="SSF55159">
    <property type="entry name" value="eIF1-like"/>
    <property type="match status" value="1"/>
</dbReference>
<evidence type="ECO:0000313" key="6">
    <source>
        <dbReference type="EMBL" id="KAJ2785876.1"/>
    </source>
</evidence>
<dbReference type="Pfam" id="PF01253">
    <property type="entry name" value="SUI1"/>
    <property type="match status" value="1"/>
</dbReference>
<dbReference type="EMBL" id="JANBUL010000006">
    <property type="protein sequence ID" value="KAJ2785876.1"/>
    <property type="molecule type" value="Genomic_DNA"/>
</dbReference>
<sequence>MRSAAISHLTLGLLALGVANVVAQAPESSNTDTRDDSESGAVLGVRPAAALVAAVIAALVAGRGKDESSDSSDSEAPATKPEATKAKKSKPKDPLGGLDAISRAEAELLDEDGGSRGGFNVKNIHIRVQQRNARKSITSLQGLPDEFDLKRMLKHFKKTFGCLGAVVNDKEMGKVIQLAGDQRIKLREFLTSEGIAEKKNIYIHGS</sequence>
<dbReference type="InterPro" id="IPR036877">
    <property type="entry name" value="SUI1_dom_sf"/>
</dbReference>
<accession>A0A9W8LNB4</accession>
<dbReference type="InterPro" id="IPR005874">
    <property type="entry name" value="SUI1_euk"/>
</dbReference>
<comment type="caution">
    <text evidence="6">The sequence shown here is derived from an EMBL/GenBank/DDBJ whole genome shotgun (WGS) entry which is preliminary data.</text>
</comment>
<name>A0A9W8LNB4_9FUNG</name>
<keyword evidence="4" id="KW-0732">Signal</keyword>
<dbReference type="CDD" id="cd11566">
    <property type="entry name" value="eIF1_SUI1"/>
    <property type="match status" value="1"/>
</dbReference>
<organism evidence="6 7">
    <name type="scientific">Coemansia javaensis</name>
    <dbReference type="NCBI Taxonomy" id="2761396"/>
    <lineage>
        <taxon>Eukaryota</taxon>
        <taxon>Fungi</taxon>
        <taxon>Fungi incertae sedis</taxon>
        <taxon>Zoopagomycota</taxon>
        <taxon>Kickxellomycotina</taxon>
        <taxon>Kickxellomycetes</taxon>
        <taxon>Kickxellales</taxon>
        <taxon>Kickxellaceae</taxon>
        <taxon>Coemansia</taxon>
    </lineage>
</organism>
<dbReference type="GO" id="GO:0003743">
    <property type="term" value="F:translation initiation factor activity"/>
    <property type="evidence" value="ECO:0007669"/>
    <property type="project" value="UniProtKB-KW"/>
</dbReference>
<feature type="signal peptide" evidence="4">
    <location>
        <begin position="1"/>
        <end position="23"/>
    </location>
</feature>
<evidence type="ECO:0000256" key="3">
    <source>
        <dbReference type="SAM" id="MobiDB-lite"/>
    </source>
</evidence>
<evidence type="ECO:0000256" key="2">
    <source>
        <dbReference type="ARBA" id="ARBA00022917"/>
    </source>
</evidence>
<reference evidence="6" key="1">
    <citation type="submission" date="2022-07" db="EMBL/GenBank/DDBJ databases">
        <title>Phylogenomic reconstructions and comparative analyses of Kickxellomycotina fungi.</title>
        <authorList>
            <person name="Reynolds N.K."/>
            <person name="Stajich J.E."/>
            <person name="Barry K."/>
            <person name="Grigoriev I.V."/>
            <person name="Crous P."/>
            <person name="Smith M.E."/>
        </authorList>
    </citation>
    <scope>NUCLEOTIDE SEQUENCE</scope>
    <source>
        <strain evidence="6">NBRC 105414</strain>
    </source>
</reference>